<name>A0A9W9Z9V9_9CNID</name>
<dbReference type="AlphaFoldDB" id="A0A9W9Z9V9"/>
<reference evidence="1" key="1">
    <citation type="submission" date="2023-01" db="EMBL/GenBank/DDBJ databases">
        <title>Genome assembly of the deep-sea coral Lophelia pertusa.</title>
        <authorList>
            <person name="Herrera S."/>
            <person name="Cordes E."/>
        </authorList>
    </citation>
    <scope>NUCLEOTIDE SEQUENCE</scope>
    <source>
        <strain evidence="1">USNM1676648</strain>
        <tissue evidence="1">Polyp</tissue>
    </source>
</reference>
<accession>A0A9W9Z9V9</accession>
<dbReference type="Proteomes" id="UP001163046">
    <property type="component" value="Unassembled WGS sequence"/>
</dbReference>
<organism evidence="1 2">
    <name type="scientific">Desmophyllum pertusum</name>
    <dbReference type="NCBI Taxonomy" id="174260"/>
    <lineage>
        <taxon>Eukaryota</taxon>
        <taxon>Metazoa</taxon>
        <taxon>Cnidaria</taxon>
        <taxon>Anthozoa</taxon>
        <taxon>Hexacorallia</taxon>
        <taxon>Scleractinia</taxon>
        <taxon>Caryophylliina</taxon>
        <taxon>Caryophylliidae</taxon>
        <taxon>Desmophyllum</taxon>
    </lineage>
</organism>
<proteinExistence type="predicted"/>
<dbReference type="OrthoDB" id="5973174at2759"/>
<gene>
    <name evidence="1" type="ORF">OS493_026868</name>
</gene>
<evidence type="ECO:0000313" key="2">
    <source>
        <dbReference type="Proteomes" id="UP001163046"/>
    </source>
</evidence>
<evidence type="ECO:0000313" key="1">
    <source>
        <dbReference type="EMBL" id="KAJ7377732.1"/>
    </source>
</evidence>
<keyword evidence="2" id="KW-1185">Reference proteome</keyword>
<dbReference type="EMBL" id="MU826373">
    <property type="protein sequence ID" value="KAJ7377732.1"/>
    <property type="molecule type" value="Genomic_DNA"/>
</dbReference>
<comment type="caution">
    <text evidence="1">The sequence shown here is derived from an EMBL/GenBank/DDBJ whole genome shotgun (WGS) entry which is preliminary data.</text>
</comment>
<protein>
    <submittedName>
        <fullName evidence="1">Uncharacterized protein</fullName>
    </submittedName>
</protein>
<sequence length="133" mass="15234">MTKLKCFYFIHSKTASDERKYATYSDLPQIYRYVVSVFSVFDRFLGKEQYTPLGSPHLAKNRLFAQFHANYPEKEKNDILDDLLKGPGNIRVLFVTIAFGIGVGLSQHQRSCAHRGSKYHGGIFPGKWEGWKG</sequence>